<dbReference type="InterPro" id="IPR051356">
    <property type="entry name" value="SOX/SOX-like_TF"/>
</dbReference>
<sequence>MPATRSWARRKSSLGLVSVPPAKAGIYGVQPPEPNRLTFCPNVTPTTFKTKADAEDMYDDSADDSSATLFPPSSTPAPPPRRRRAPPGKRRSLGYIPRPPNAFMLFRADFVKQKHVPNSIETNHSSLSKIIGSCWRSLPTEEKAIWEKRARVEKAEHKRKYPEYRFRPVHNKNKTKAADAPSANKKMKIGSLPPSLAPIEAMRTEREGFIAQCLLDGLKGEALKQKVGQWDDAHGWEEGAEGMAALEARAMTPNVLSNADVFPAHSTVPMSKYPPRRPSSVPLPNDFLPFHNGYQQPQQYFSQYSDTPFSHAAESSHGLSLDLAGYSGTHVVQSSFNTLPPLNSLRPPSPSPTNFDVGSISRQQRMVLGGRRASSAQDFVNYGRLEDSWAAPHTTWPDIQGQWVGGNWQTGYGEGTGTSPSSSASSLPLQTDTDELPEADTSLFQPGFAFGTSSFSTQAPQSPPPPSPYDQQHQQQCNPFEGYSMEQSNDFQLVQQFLQEQQTQFHNHHNLALAPLDTQSYSPLDTSPLSSSSVQSYSPAYSGSPTPSEKGQELPLHAPQPMHPTSVEDVGLSYHEHGHSPARQPMDDVQMQYNEAHELLDSSSLSAPIDSAAAFNDLWKGLSSSGSFAAAMGFSLDSTIQQADEYVYQQPSPVLESAGFSSTDGSEHGVFSGHVQEQSHELQHIMQAQQDQLTMC</sequence>
<dbReference type="InterPro" id="IPR009071">
    <property type="entry name" value="HMG_box_dom"/>
</dbReference>
<comment type="caution">
    <text evidence="6">The sequence shown here is derived from an EMBL/GenBank/DDBJ whole genome shotgun (WGS) entry which is preliminary data.</text>
</comment>
<feature type="compositionally biased region" description="Low complexity" evidence="4">
    <location>
        <begin position="419"/>
        <end position="429"/>
    </location>
</feature>
<dbReference type="GO" id="GO:0000981">
    <property type="term" value="F:DNA-binding transcription factor activity, RNA polymerase II-specific"/>
    <property type="evidence" value="ECO:0007669"/>
    <property type="project" value="TreeGrafter"/>
</dbReference>
<evidence type="ECO:0000256" key="2">
    <source>
        <dbReference type="ARBA" id="ARBA00023242"/>
    </source>
</evidence>
<evidence type="ECO:0000313" key="6">
    <source>
        <dbReference type="EMBL" id="KAJ4471546.1"/>
    </source>
</evidence>
<dbReference type="AlphaFoldDB" id="A0A9W9A0Q9"/>
<dbReference type="PROSITE" id="PS50118">
    <property type="entry name" value="HMG_BOX_2"/>
    <property type="match status" value="1"/>
</dbReference>
<dbReference type="GO" id="GO:0000978">
    <property type="term" value="F:RNA polymerase II cis-regulatory region sequence-specific DNA binding"/>
    <property type="evidence" value="ECO:0007669"/>
    <property type="project" value="TreeGrafter"/>
</dbReference>
<feature type="region of interest" description="Disordered" evidence="4">
    <location>
        <begin position="450"/>
        <end position="475"/>
    </location>
</feature>
<evidence type="ECO:0000256" key="1">
    <source>
        <dbReference type="ARBA" id="ARBA00023125"/>
    </source>
</evidence>
<name>A0A9W9A0Q9_9AGAR</name>
<keyword evidence="7" id="KW-1185">Reference proteome</keyword>
<dbReference type="Gene3D" id="1.10.30.10">
    <property type="entry name" value="High mobility group box domain"/>
    <property type="match status" value="1"/>
</dbReference>
<dbReference type="OrthoDB" id="6247875at2759"/>
<feature type="domain" description="HMG box" evidence="5">
    <location>
        <begin position="96"/>
        <end position="165"/>
    </location>
</feature>
<dbReference type="GO" id="GO:0005634">
    <property type="term" value="C:nucleus"/>
    <property type="evidence" value="ECO:0007669"/>
    <property type="project" value="UniProtKB-UniRule"/>
</dbReference>
<accession>A0A9W9A0Q9</accession>
<evidence type="ECO:0000313" key="7">
    <source>
        <dbReference type="Proteomes" id="UP001150266"/>
    </source>
</evidence>
<keyword evidence="1 3" id="KW-0238">DNA-binding</keyword>
<feature type="compositionally biased region" description="Basic residues" evidence="4">
    <location>
        <begin position="80"/>
        <end position="92"/>
    </location>
</feature>
<dbReference type="SMART" id="SM00398">
    <property type="entry name" value="HMG"/>
    <property type="match status" value="1"/>
</dbReference>
<dbReference type="SUPFAM" id="SSF47095">
    <property type="entry name" value="HMG-box"/>
    <property type="match status" value="1"/>
</dbReference>
<dbReference type="CDD" id="cd01389">
    <property type="entry name" value="HMG-box_ROX1-like"/>
    <property type="match status" value="1"/>
</dbReference>
<feature type="compositionally biased region" description="Low complexity" evidence="4">
    <location>
        <begin position="522"/>
        <end position="544"/>
    </location>
</feature>
<keyword evidence="2 3" id="KW-0539">Nucleus</keyword>
<gene>
    <name evidence="6" type="ORF">J3R30DRAFT_1092755</name>
</gene>
<feature type="region of interest" description="Disordered" evidence="4">
    <location>
        <begin position="52"/>
        <end position="96"/>
    </location>
</feature>
<dbReference type="PANTHER" id="PTHR45789:SF2">
    <property type="entry name" value="FI18025P1"/>
    <property type="match status" value="1"/>
</dbReference>
<dbReference type="PANTHER" id="PTHR45789">
    <property type="entry name" value="FI18025P1"/>
    <property type="match status" value="1"/>
</dbReference>
<feature type="region of interest" description="Disordered" evidence="4">
    <location>
        <begin position="400"/>
        <end position="433"/>
    </location>
</feature>
<evidence type="ECO:0000259" key="5">
    <source>
        <dbReference type="PROSITE" id="PS50118"/>
    </source>
</evidence>
<evidence type="ECO:0000256" key="3">
    <source>
        <dbReference type="PROSITE-ProRule" id="PRU00267"/>
    </source>
</evidence>
<evidence type="ECO:0000256" key="4">
    <source>
        <dbReference type="SAM" id="MobiDB-lite"/>
    </source>
</evidence>
<organism evidence="6 7">
    <name type="scientific">Lentinula aciculospora</name>
    <dbReference type="NCBI Taxonomy" id="153920"/>
    <lineage>
        <taxon>Eukaryota</taxon>
        <taxon>Fungi</taxon>
        <taxon>Dikarya</taxon>
        <taxon>Basidiomycota</taxon>
        <taxon>Agaricomycotina</taxon>
        <taxon>Agaricomycetes</taxon>
        <taxon>Agaricomycetidae</taxon>
        <taxon>Agaricales</taxon>
        <taxon>Marasmiineae</taxon>
        <taxon>Omphalotaceae</taxon>
        <taxon>Lentinula</taxon>
    </lineage>
</organism>
<proteinExistence type="predicted"/>
<dbReference type="Pfam" id="PF00505">
    <property type="entry name" value="HMG_box"/>
    <property type="match status" value="1"/>
</dbReference>
<feature type="DNA-binding region" description="HMG box" evidence="3">
    <location>
        <begin position="96"/>
        <end position="165"/>
    </location>
</feature>
<dbReference type="InterPro" id="IPR036910">
    <property type="entry name" value="HMG_box_dom_sf"/>
</dbReference>
<dbReference type="EMBL" id="JAOTPV010000022">
    <property type="protein sequence ID" value="KAJ4471546.1"/>
    <property type="molecule type" value="Genomic_DNA"/>
</dbReference>
<dbReference type="Proteomes" id="UP001150266">
    <property type="component" value="Unassembled WGS sequence"/>
</dbReference>
<reference evidence="6" key="1">
    <citation type="submission" date="2022-08" db="EMBL/GenBank/DDBJ databases">
        <title>A Global Phylogenomic Analysis of the Shiitake Genus Lentinula.</title>
        <authorList>
            <consortium name="DOE Joint Genome Institute"/>
            <person name="Sierra-Patev S."/>
            <person name="Min B."/>
            <person name="Naranjo-Ortiz M."/>
            <person name="Looney B."/>
            <person name="Konkel Z."/>
            <person name="Slot J.C."/>
            <person name="Sakamoto Y."/>
            <person name="Steenwyk J.L."/>
            <person name="Rokas A."/>
            <person name="Carro J."/>
            <person name="Camarero S."/>
            <person name="Ferreira P."/>
            <person name="Molpeceres G."/>
            <person name="Ruiz-Duenas F.J."/>
            <person name="Serrano A."/>
            <person name="Henrissat B."/>
            <person name="Drula E."/>
            <person name="Hughes K.W."/>
            <person name="Mata J.L."/>
            <person name="Ishikawa N.K."/>
            <person name="Vargas-Isla R."/>
            <person name="Ushijima S."/>
            <person name="Smith C.A."/>
            <person name="Ahrendt S."/>
            <person name="Andreopoulos W."/>
            <person name="He G."/>
            <person name="Labutti K."/>
            <person name="Lipzen A."/>
            <person name="Ng V."/>
            <person name="Riley R."/>
            <person name="Sandor L."/>
            <person name="Barry K."/>
            <person name="Martinez A.T."/>
            <person name="Xiao Y."/>
            <person name="Gibbons J.G."/>
            <person name="Terashima K."/>
            <person name="Grigoriev I.V."/>
            <person name="Hibbett D.S."/>
        </authorList>
    </citation>
    <scope>NUCLEOTIDE SEQUENCE</scope>
    <source>
        <strain evidence="6">JLM2183</strain>
    </source>
</reference>
<protein>
    <recommendedName>
        <fullName evidence="5">HMG box domain-containing protein</fullName>
    </recommendedName>
</protein>
<feature type="region of interest" description="Disordered" evidence="4">
    <location>
        <begin position="522"/>
        <end position="564"/>
    </location>
</feature>